<dbReference type="EMBL" id="PJQD01000085">
    <property type="protein sequence ID" value="POY71168.1"/>
    <property type="molecule type" value="Genomic_DNA"/>
</dbReference>
<accession>A0A2S5B306</accession>
<dbReference type="PANTHER" id="PTHR47783:SF1">
    <property type="entry name" value="ZN(II)2CYS6 TRANSCRIPTION FACTOR (EUROFUNG)"/>
    <property type="match status" value="1"/>
</dbReference>
<dbReference type="PROSITE" id="PS00463">
    <property type="entry name" value="ZN2_CY6_FUNGAL_1"/>
    <property type="match status" value="1"/>
</dbReference>
<name>A0A2S5B306_9BASI</name>
<dbReference type="STRING" id="741276.A0A2S5B306"/>
<comment type="caution">
    <text evidence="3">The sequence shown here is derived from an EMBL/GenBank/DDBJ whole genome shotgun (WGS) entry which is preliminary data.</text>
</comment>
<sequence length="506" mass="54846">MNSSAPTSPSTSPRRKRTAKSLAVSSDDEAVDSEGLKRVSMACVTCRRRKIRCDGKQPSCSTCLKNRKAGCTYARVTPEENLEVKARKRLAREQKARYKALGINPPPKLNVGRRGWERTIRFEEQKLRGIPEKKKHEDQAKTGDSSTEEWSPEGFSTSTWRIGDVVRQAAYEAPTPETLARFEPVEQPTMPLLPPPPPPFVASGVPQALPTYAFPPPLKQFSGPIPAYSPYPLTPPMDDDFQPIQTIDGNNALGLFSPPVSTANVSDWITRAHATAHTMPPVYATARVPSLNPPRAAAFQPAPKPIAPHFPPQPDPLAYVPQAQQVACVRPPPIPYPSPQTSHKLLPVALPPAPVPAMPEPVRLYAPNPPRPAATCSFIARIGTTPPPPPPQAHEASPTPKYAQQAMRFQPGPQREVPGGGESPAAAYASHDQHTIVQAGRYAEDSQASFIAPAVTHSSSWQGAQHASATGPNPTASVSTAYNLHDTWPLYGSHAHSTPEVYSHVW</sequence>
<feature type="domain" description="Zn(2)-C6 fungal-type" evidence="2">
    <location>
        <begin position="42"/>
        <end position="73"/>
    </location>
</feature>
<dbReference type="GO" id="GO:0000981">
    <property type="term" value="F:DNA-binding transcription factor activity, RNA polymerase II-specific"/>
    <property type="evidence" value="ECO:0007669"/>
    <property type="project" value="InterPro"/>
</dbReference>
<dbReference type="Gene3D" id="4.10.240.10">
    <property type="entry name" value="Zn(2)-C6 fungal-type DNA-binding domain"/>
    <property type="match status" value="1"/>
</dbReference>
<reference evidence="3 4" key="1">
    <citation type="journal article" date="2018" name="Front. Microbiol.">
        <title>Prospects for Fungal Bioremediation of Acidic Radioactive Waste Sites: Characterization and Genome Sequence of Rhodotorula taiwanensis MD1149.</title>
        <authorList>
            <person name="Tkavc R."/>
            <person name="Matrosova V.Y."/>
            <person name="Grichenko O.E."/>
            <person name="Gostincar C."/>
            <person name="Volpe R.P."/>
            <person name="Klimenkova P."/>
            <person name="Gaidamakova E.K."/>
            <person name="Zhou C.E."/>
            <person name="Stewart B.J."/>
            <person name="Lyman M.G."/>
            <person name="Malfatti S.A."/>
            <person name="Rubinfeld B."/>
            <person name="Courtot M."/>
            <person name="Singh J."/>
            <person name="Dalgard C.L."/>
            <person name="Hamilton T."/>
            <person name="Frey K.G."/>
            <person name="Gunde-Cimerman N."/>
            <person name="Dugan L."/>
            <person name="Daly M.J."/>
        </authorList>
    </citation>
    <scope>NUCLEOTIDE SEQUENCE [LARGE SCALE GENOMIC DNA]</scope>
    <source>
        <strain evidence="3 4">MD1149</strain>
    </source>
</reference>
<evidence type="ECO:0000259" key="2">
    <source>
        <dbReference type="PROSITE" id="PS50048"/>
    </source>
</evidence>
<dbReference type="SUPFAM" id="SSF57701">
    <property type="entry name" value="Zn2/Cys6 DNA-binding domain"/>
    <property type="match status" value="1"/>
</dbReference>
<evidence type="ECO:0000313" key="4">
    <source>
        <dbReference type="Proteomes" id="UP000237144"/>
    </source>
</evidence>
<dbReference type="CDD" id="cd00067">
    <property type="entry name" value="GAL4"/>
    <property type="match status" value="1"/>
</dbReference>
<dbReference type="PANTHER" id="PTHR47783">
    <property type="entry name" value="ZN(II)2CYS6 TRANSCRIPTION FACTOR (EUROFUNG)-RELATED"/>
    <property type="match status" value="1"/>
</dbReference>
<feature type="region of interest" description="Disordered" evidence="1">
    <location>
        <begin position="128"/>
        <end position="156"/>
    </location>
</feature>
<feature type="region of interest" description="Disordered" evidence="1">
    <location>
        <begin position="384"/>
        <end position="406"/>
    </location>
</feature>
<feature type="compositionally biased region" description="Low complexity" evidence="1">
    <location>
        <begin position="1"/>
        <end position="12"/>
    </location>
</feature>
<dbReference type="GO" id="GO:0008270">
    <property type="term" value="F:zinc ion binding"/>
    <property type="evidence" value="ECO:0007669"/>
    <property type="project" value="InterPro"/>
</dbReference>
<evidence type="ECO:0000313" key="3">
    <source>
        <dbReference type="EMBL" id="POY71168.1"/>
    </source>
</evidence>
<dbReference type="OrthoDB" id="39175at2759"/>
<dbReference type="PROSITE" id="PS50048">
    <property type="entry name" value="ZN2_CY6_FUNGAL_2"/>
    <property type="match status" value="1"/>
</dbReference>
<protein>
    <recommendedName>
        <fullName evidence="2">Zn(2)-C6 fungal-type domain-containing protein</fullName>
    </recommendedName>
</protein>
<feature type="region of interest" description="Disordered" evidence="1">
    <location>
        <begin position="1"/>
        <end position="34"/>
    </location>
</feature>
<feature type="compositionally biased region" description="Basic and acidic residues" evidence="1">
    <location>
        <begin position="128"/>
        <end position="141"/>
    </location>
</feature>
<dbReference type="InterPro" id="IPR001138">
    <property type="entry name" value="Zn2Cys6_DnaBD"/>
</dbReference>
<keyword evidence="4" id="KW-1185">Reference proteome</keyword>
<organism evidence="3 4">
    <name type="scientific">Rhodotorula taiwanensis</name>
    <dbReference type="NCBI Taxonomy" id="741276"/>
    <lineage>
        <taxon>Eukaryota</taxon>
        <taxon>Fungi</taxon>
        <taxon>Dikarya</taxon>
        <taxon>Basidiomycota</taxon>
        <taxon>Pucciniomycotina</taxon>
        <taxon>Microbotryomycetes</taxon>
        <taxon>Sporidiobolales</taxon>
        <taxon>Sporidiobolaceae</taxon>
        <taxon>Rhodotorula</taxon>
    </lineage>
</organism>
<proteinExistence type="predicted"/>
<dbReference type="SMART" id="SM00066">
    <property type="entry name" value="GAL4"/>
    <property type="match status" value="1"/>
</dbReference>
<dbReference type="InterPro" id="IPR036864">
    <property type="entry name" value="Zn2-C6_fun-type_DNA-bd_sf"/>
</dbReference>
<dbReference type="Proteomes" id="UP000237144">
    <property type="component" value="Unassembled WGS sequence"/>
</dbReference>
<dbReference type="AlphaFoldDB" id="A0A2S5B306"/>
<dbReference type="Pfam" id="PF00172">
    <property type="entry name" value="Zn_clus"/>
    <property type="match status" value="1"/>
</dbReference>
<evidence type="ECO:0000256" key="1">
    <source>
        <dbReference type="SAM" id="MobiDB-lite"/>
    </source>
</evidence>
<gene>
    <name evidence="3" type="ORF">BMF94_5478</name>
</gene>